<keyword evidence="8 9" id="KW-0472">Membrane</keyword>
<sequence>MSVIQALIISIWVALIQARFFGYAGLNLRFSPLMTSLFVGVVLGDVAQGVTVGAAIQLISMGQIAPGGQMATEPAVSGTVATAVAILGNLEPTAAVAIAIPVGILGSYLYTLKIIVNSFVTKYIDRVVNNLEDKKFTFAIGLLPTLLTMLTHVPVLFIALYFGADSIANVVTQLEGTVVFHILDVVASALAAVGIAILIRIIGQKTDMFFFFLAFFLTIILKDLGITMVTWAVLGIVTAGIYTMIMINAKEAA</sequence>
<evidence type="ECO:0000256" key="6">
    <source>
        <dbReference type="ARBA" id="ARBA00022692"/>
    </source>
</evidence>
<dbReference type="EMBL" id="JASUBT010000002">
    <property type="protein sequence ID" value="MDL4934770.1"/>
    <property type="molecule type" value="Genomic_DNA"/>
</dbReference>
<evidence type="ECO:0000313" key="13">
    <source>
        <dbReference type="Proteomes" id="UP000516696"/>
    </source>
</evidence>
<evidence type="ECO:0000313" key="12">
    <source>
        <dbReference type="EMBL" id="QOG29174.1"/>
    </source>
</evidence>
<feature type="transmembrane region" description="Helical" evidence="9">
    <location>
        <begin position="231"/>
        <end position="249"/>
    </location>
</feature>
<dbReference type="PROSITE" id="PS51106">
    <property type="entry name" value="PTS_EIIC_TYPE_4"/>
    <property type="match status" value="1"/>
</dbReference>
<dbReference type="InterPro" id="IPR004700">
    <property type="entry name" value="PTS_IIC_man"/>
</dbReference>
<evidence type="ECO:0000256" key="2">
    <source>
        <dbReference type="ARBA" id="ARBA00022448"/>
    </source>
</evidence>
<comment type="subcellular location">
    <subcellularLocation>
        <location evidence="1">Cell membrane</location>
        <topology evidence="1">Multi-pass membrane protein</topology>
    </subcellularLocation>
</comment>
<keyword evidence="3" id="KW-1003">Cell membrane</keyword>
<dbReference type="AlphaFoldDB" id="A0A2K3QZT2"/>
<keyword evidence="2" id="KW-0813">Transport</keyword>
<feature type="transmembrane region" description="Helical" evidence="9">
    <location>
        <begin position="209"/>
        <end position="225"/>
    </location>
</feature>
<dbReference type="GO" id="GO:0005886">
    <property type="term" value="C:plasma membrane"/>
    <property type="evidence" value="ECO:0007669"/>
    <property type="project" value="UniProtKB-SubCell"/>
</dbReference>
<feature type="transmembrane region" description="Helical" evidence="9">
    <location>
        <begin position="182"/>
        <end position="202"/>
    </location>
</feature>
<dbReference type="RefSeq" id="WP_034707002.1">
    <property type="nucleotide sequence ID" value="NZ_CABEIK010000001.1"/>
</dbReference>
<reference evidence="12 13" key="1">
    <citation type="submission" date="2020-03" db="EMBL/GenBank/DDBJ databases">
        <title>Characterization of ganglioside-mimicking enterococci.</title>
        <authorList>
            <person name="Patry R.T."/>
            <person name="Nothaft H."/>
            <person name="Bridger R."/>
            <person name="Shajahan A."/>
            <person name="Huynh S."/>
            <person name="Sanchez S."/>
            <person name="Azadi P."/>
            <person name="Cooper K."/>
            <person name="Miller W.G."/>
            <person name="Parker C.T."/>
            <person name="Wells L."/>
            <person name="Szymanski C.M."/>
        </authorList>
    </citation>
    <scope>NUCLEOTIDE SEQUENCE [LARGE SCALE GENOMIC DNA]</scope>
    <source>
        <strain evidence="12 13">EGM181</strain>
    </source>
</reference>
<dbReference type="Proteomes" id="UP000571857">
    <property type="component" value="Unassembled WGS sequence"/>
</dbReference>
<keyword evidence="4 11" id="KW-0762">Sugar transport</keyword>
<evidence type="ECO:0000313" key="14">
    <source>
        <dbReference type="Proteomes" id="UP000571857"/>
    </source>
</evidence>
<dbReference type="EMBL" id="CP050485">
    <property type="protein sequence ID" value="QOG29174.1"/>
    <property type="molecule type" value="Genomic_DNA"/>
</dbReference>
<dbReference type="EMBL" id="JABXJK010000082">
    <property type="protein sequence ID" value="MBA0974168.1"/>
    <property type="molecule type" value="Genomic_DNA"/>
</dbReference>
<evidence type="ECO:0000256" key="3">
    <source>
        <dbReference type="ARBA" id="ARBA00022475"/>
    </source>
</evidence>
<evidence type="ECO:0000256" key="4">
    <source>
        <dbReference type="ARBA" id="ARBA00022597"/>
    </source>
</evidence>
<name>A0A2K3QZT2_ENTGA</name>
<keyword evidence="7 9" id="KW-1133">Transmembrane helix</keyword>
<dbReference type="Proteomes" id="UP000516696">
    <property type="component" value="Chromosome"/>
</dbReference>
<feature type="transmembrane region" description="Helical" evidence="9">
    <location>
        <begin position="136"/>
        <end position="162"/>
    </location>
</feature>
<evidence type="ECO:0000256" key="9">
    <source>
        <dbReference type="SAM" id="Phobius"/>
    </source>
</evidence>
<keyword evidence="5" id="KW-0598">Phosphotransferase system</keyword>
<dbReference type="GO" id="GO:0009401">
    <property type="term" value="P:phosphoenolpyruvate-dependent sugar phosphotransferase system"/>
    <property type="evidence" value="ECO:0007669"/>
    <property type="project" value="UniProtKB-KW"/>
</dbReference>
<dbReference type="Pfam" id="PF03609">
    <property type="entry name" value="EII-Sor"/>
    <property type="match status" value="1"/>
</dbReference>
<evidence type="ECO:0000313" key="15">
    <source>
        <dbReference type="Proteomes" id="UP001241571"/>
    </source>
</evidence>
<evidence type="ECO:0000256" key="1">
    <source>
        <dbReference type="ARBA" id="ARBA00004651"/>
    </source>
</evidence>
<evidence type="ECO:0000313" key="10">
    <source>
        <dbReference type="EMBL" id="MBA0974168.1"/>
    </source>
</evidence>
<accession>A0A2K3QZT2</accession>
<evidence type="ECO:0000256" key="8">
    <source>
        <dbReference type="ARBA" id="ARBA00023136"/>
    </source>
</evidence>
<reference evidence="10 14" key="2">
    <citation type="submission" date="2020-06" db="EMBL/GenBank/DDBJ databases">
        <title>Crossreactivity between MHC class I-restricted antigens from cancer cells and an enterococcal bacteriophage.</title>
        <authorList>
            <person name="Fluckiger A."/>
            <person name="Daillere R."/>
            <person name="Sassi M."/>
            <person name="Cattoir V."/>
            <person name="Kroemer G."/>
            <person name="Zitvogel L."/>
        </authorList>
    </citation>
    <scope>NUCLEOTIDE SEQUENCE [LARGE SCALE GENOMIC DNA]</scope>
    <source>
        <strain evidence="10 14">EG4</strain>
    </source>
</reference>
<protein>
    <submittedName>
        <fullName evidence="11">PTS sugar transporter subunit IIC</fullName>
    </submittedName>
</protein>
<evidence type="ECO:0000256" key="7">
    <source>
        <dbReference type="ARBA" id="ARBA00022989"/>
    </source>
</evidence>
<evidence type="ECO:0000313" key="11">
    <source>
        <dbReference type="EMBL" id="MDL4934770.1"/>
    </source>
</evidence>
<dbReference type="GeneID" id="93224743"/>
<keyword evidence="6 9" id="KW-0812">Transmembrane</keyword>
<evidence type="ECO:0000256" key="5">
    <source>
        <dbReference type="ARBA" id="ARBA00022683"/>
    </source>
</evidence>
<dbReference type="Proteomes" id="UP001241571">
    <property type="component" value="Unassembled WGS sequence"/>
</dbReference>
<organism evidence="11 15">
    <name type="scientific">Enterococcus gallinarum</name>
    <dbReference type="NCBI Taxonomy" id="1353"/>
    <lineage>
        <taxon>Bacteria</taxon>
        <taxon>Bacillati</taxon>
        <taxon>Bacillota</taxon>
        <taxon>Bacilli</taxon>
        <taxon>Lactobacillales</taxon>
        <taxon>Enterococcaceae</taxon>
        <taxon>Enterococcus</taxon>
    </lineage>
</organism>
<feature type="transmembrane region" description="Helical" evidence="9">
    <location>
        <begin position="34"/>
        <end position="59"/>
    </location>
</feature>
<feature type="transmembrane region" description="Helical" evidence="9">
    <location>
        <begin position="94"/>
        <end position="116"/>
    </location>
</feature>
<proteinExistence type="predicted"/>
<gene>
    <name evidence="12" type="ORF">EGM181_12075</name>
    <name evidence="10" type="ORF">HWH42_16485</name>
    <name evidence="11" type="ORF">QRX88_03425</name>
</gene>
<reference evidence="11 15" key="3">
    <citation type="submission" date="2023-06" db="EMBL/GenBank/DDBJ databases">
        <title>Acute promotion of culturable opportunistic pathogens and persistent increase of antibiotic resistance following antibiotic exposure in mouse gut microbiota.</title>
        <authorList>
            <person name="Li L."/>
            <person name="Wang B."/>
            <person name="Sun Y."/>
            <person name="Wang M."/>
            <person name="Xu H."/>
        </authorList>
    </citation>
    <scope>NUCLEOTIDE SEQUENCE [LARGE SCALE GENOMIC DNA]</scope>
    <source>
        <strain evidence="11 15">CRI2_2</strain>
    </source>
</reference>